<sequence>MYHHIFIYSSTDGHLGCFKILAIVNSAIINIELHIFFLISISFYLFVYFAISFFNVLKFSEYMTFTSLVKFISKYLLGEGTAIVNVIVFLVSLSDSSLLVYKNATDFWILILYPATLPYSFIHSSSFLVACLEFSIIISYHLRIMTVLLSPFQFGCLLFILLVRLLWLGLPVLC</sequence>
<proteinExistence type="predicted"/>
<evidence type="ECO:0000313" key="2">
    <source>
        <dbReference type="EMBL" id="KAF6369057.1"/>
    </source>
</evidence>
<dbReference type="AlphaFoldDB" id="A0A7J7Z467"/>
<keyword evidence="1" id="KW-1133">Transmembrane helix</keyword>
<keyword evidence="1" id="KW-0472">Membrane</keyword>
<reference evidence="2 3" key="1">
    <citation type="journal article" date="2020" name="Nature">
        <title>Six reference-quality genomes reveal evolution of bat adaptations.</title>
        <authorList>
            <person name="Jebb D."/>
            <person name="Huang Z."/>
            <person name="Pippel M."/>
            <person name="Hughes G.M."/>
            <person name="Lavrichenko K."/>
            <person name="Devanna P."/>
            <person name="Winkler S."/>
            <person name="Jermiin L.S."/>
            <person name="Skirmuntt E.C."/>
            <person name="Katzourakis A."/>
            <person name="Burkitt-Gray L."/>
            <person name="Ray D.A."/>
            <person name="Sullivan K.A.M."/>
            <person name="Roscito J.G."/>
            <person name="Kirilenko B.M."/>
            <person name="Davalos L.M."/>
            <person name="Corthals A.P."/>
            <person name="Power M.L."/>
            <person name="Jones G."/>
            <person name="Ransome R.D."/>
            <person name="Dechmann D.K.N."/>
            <person name="Locatelli A.G."/>
            <person name="Puechmaille S.J."/>
            <person name="Fedrigo O."/>
            <person name="Jarvis E.D."/>
            <person name="Hiller M."/>
            <person name="Vernes S.C."/>
            <person name="Myers E.W."/>
            <person name="Teeling E.C."/>
        </authorList>
    </citation>
    <scope>NUCLEOTIDE SEQUENCE [LARGE SCALE GENOMIC DNA]</scope>
    <source>
        <strain evidence="2">MMyoMyo1</strain>
        <tissue evidence="2">Flight muscle</tissue>
    </source>
</reference>
<evidence type="ECO:0000313" key="3">
    <source>
        <dbReference type="Proteomes" id="UP000527355"/>
    </source>
</evidence>
<protein>
    <submittedName>
        <fullName evidence="2">Uncharacterized protein</fullName>
    </submittedName>
</protein>
<dbReference type="Proteomes" id="UP000527355">
    <property type="component" value="Unassembled WGS sequence"/>
</dbReference>
<organism evidence="2 3">
    <name type="scientific">Myotis myotis</name>
    <name type="common">Greater mouse-eared bat</name>
    <name type="synonym">Vespertilio myotis</name>
    <dbReference type="NCBI Taxonomy" id="51298"/>
    <lineage>
        <taxon>Eukaryota</taxon>
        <taxon>Metazoa</taxon>
        <taxon>Chordata</taxon>
        <taxon>Craniata</taxon>
        <taxon>Vertebrata</taxon>
        <taxon>Euteleostomi</taxon>
        <taxon>Mammalia</taxon>
        <taxon>Eutheria</taxon>
        <taxon>Laurasiatheria</taxon>
        <taxon>Chiroptera</taxon>
        <taxon>Yangochiroptera</taxon>
        <taxon>Vespertilionidae</taxon>
        <taxon>Myotis</taxon>
    </lineage>
</organism>
<keyword evidence="3" id="KW-1185">Reference proteome</keyword>
<name>A0A7J7Z467_MYOMY</name>
<dbReference type="EMBL" id="JABWUV010000003">
    <property type="protein sequence ID" value="KAF6369057.1"/>
    <property type="molecule type" value="Genomic_DNA"/>
</dbReference>
<gene>
    <name evidence="2" type="ORF">mMyoMyo1_010462</name>
</gene>
<keyword evidence="1" id="KW-0812">Transmembrane</keyword>
<evidence type="ECO:0000256" key="1">
    <source>
        <dbReference type="SAM" id="Phobius"/>
    </source>
</evidence>
<comment type="caution">
    <text evidence="2">The sequence shown here is derived from an EMBL/GenBank/DDBJ whole genome shotgun (WGS) entry which is preliminary data.</text>
</comment>
<accession>A0A7J7Z467</accession>
<feature type="transmembrane region" description="Helical" evidence="1">
    <location>
        <begin position="75"/>
        <end position="101"/>
    </location>
</feature>
<feature type="transmembrane region" description="Helical" evidence="1">
    <location>
        <begin position="154"/>
        <end position="173"/>
    </location>
</feature>
<feature type="transmembrane region" description="Helical" evidence="1">
    <location>
        <begin position="35"/>
        <end position="54"/>
    </location>
</feature>